<gene>
    <name evidence="1" type="ORF">JOF29_003767</name>
</gene>
<organism evidence="1 2">
    <name type="scientific">Kribbella aluminosa</name>
    <dbReference type="NCBI Taxonomy" id="416017"/>
    <lineage>
        <taxon>Bacteria</taxon>
        <taxon>Bacillati</taxon>
        <taxon>Actinomycetota</taxon>
        <taxon>Actinomycetes</taxon>
        <taxon>Propionibacteriales</taxon>
        <taxon>Kribbellaceae</taxon>
        <taxon>Kribbella</taxon>
    </lineage>
</organism>
<proteinExistence type="predicted"/>
<accession>A0ABS4UM34</accession>
<reference evidence="1 2" key="1">
    <citation type="submission" date="2021-03" db="EMBL/GenBank/DDBJ databases">
        <title>Sequencing the genomes of 1000 actinobacteria strains.</title>
        <authorList>
            <person name="Klenk H.-P."/>
        </authorList>
    </citation>
    <scope>NUCLEOTIDE SEQUENCE [LARGE SCALE GENOMIC DNA]</scope>
    <source>
        <strain evidence="1 2">DSM 18824</strain>
    </source>
</reference>
<evidence type="ECO:0000313" key="1">
    <source>
        <dbReference type="EMBL" id="MBP2352684.1"/>
    </source>
</evidence>
<keyword evidence="2" id="KW-1185">Reference proteome</keyword>
<protein>
    <submittedName>
        <fullName evidence="1">Uncharacterized protein</fullName>
    </submittedName>
</protein>
<evidence type="ECO:0000313" key="2">
    <source>
        <dbReference type="Proteomes" id="UP000755585"/>
    </source>
</evidence>
<dbReference type="EMBL" id="JAGINT010000001">
    <property type="protein sequence ID" value="MBP2352684.1"/>
    <property type="molecule type" value="Genomic_DNA"/>
</dbReference>
<comment type="caution">
    <text evidence="1">The sequence shown here is derived from an EMBL/GenBank/DDBJ whole genome shotgun (WGS) entry which is preliminary data.</text>
</comment>
<sequence length="32" mass="3387">MGIAYTEVRAFTAGQNLTTEVRAFGAQGKQLG</sequence>
<dbReference type="Proteomes" id="UP000755585">
    <property type="component" value="Unassembled WGS sequence"/>
</dbReference>
<name>A0ABS4UM34_9ACTN</name>